<name>A0A975A1K9_9BACT</name>
<organism evidence="2 3">
    <name type="scientific">Fulvivirga lutea</name>
    <dbReference type="NCBI Taxonomy" id="2810512"/>
    <lineage>
        <taxon>Bacteria</taxon>
        <taxon>Pseudomonadati</taxon>
        <taxon>Bacteroidota</taxon>
        <taxon>Cytophagia</taxon>
        <taxon>Cytophagales</taxon>
        <taxon>Fulvivirgaceae</taxon>
        <taxon>Fulvivirga</taxon>
    </lineage>
</organism>
<evidence type="ECO:0000256" key="1">
    <source>
        <dbReference type="SAM" id="SignalP"/>
    </source>
</evidence>
<reference evidence="2" key="1">
    <citation type="submission" date="2021-02" db="EMBL/GenBank/DDBJ databases">
        <title>Fulvivirga sp. S481 isolated from sea water.</title>
        <authorList>
            <person name="Bae S.S."/>
            <person name="Baek K."/>
        </authorList>
    </citation>
    <scope>NUCLEOTIDE SEQUENCE</scope>
    <source>
        <strain evidence="2">S481</strain>
    </source>
</reference>
<sequence>MKILLTAALLFFTLTTYSQILKVDKGELDADSAEYFIGNINIDFNMNNRSSSADQDITFTGLNGKADLVYMSDKHAYILINNINYFKSTGGPLISTGYAHFRVNWLRKKTFSYESFSQIQYDDGRKMPMRRLLGSGVRWQVMNTDNSQIHLGTGVMFEYEEWISSELERTLVREIWKNSSYIGFDANINETVTFNGIAYFQGGMDTKSNIFRSRFSGDFSLSFTLTNNLSFSTSFSAQYEDRPIIKINNWVYSLTNGIKWEF</sequence>
<evidence type="ECO:0000313" key="3">
    <source>
        <dbReference type="Proteomes" id="UP000662783"/>
    </source>
</evidence>
<feature type="chain" id="PRO_5037179553" evidence="1">
    <location>
        <begin position="19"/>
        <end position="262"/>
    </location>
</feature>
<keyword evidence="3" id="KW-1185">Reference proteome</keyword>
<gene>
    <name evidence="2" type="ORF">JR347_00665</name>
</gene>
<dbReference type="Pfam" id="PF04338">
    <property type="entry name" value="DUF481"/>
    <property type="match status" value="1"/>
</dbReference>
<protein>
    <submittedName>
        <fullName evidence="2">DUF481 domain-containing protein</fullName>
    </submittedName>
</protein>
<evidence type="ECO:0000313" key="2">
    <source>
        <dbReference type="EMBL" id="QSE97632.1"/>
    </source>
</evidence>
<dbReference type="Proteomes" id="UP000662783">
    <property type="component" value="Chromosome"/>
</dbReference>
<dbReference type="KEGG" id="fuv:JR347_00665"/>
<proteinExistence type="predicted"/>
<keyword evidence="1" id="KW-0732">Signal</keyword>
<dbReference type="InterPro" id="IPR007433">
    <property type="entry name" value="DUF481"/>
</dbReference>
<dbReference type="EMBL" id="CP070608">
    <property type="protein sequence ID" value="QSE97632.1"/>
    <property type="molecule type" value="Genomic_DNA"/>
</dbReference>
<dbReference type="AlphaFoldDB" id="A0A975A1K9"/>
<dbReference type="RefSeq" id="WP_205722141.1">
    <property type="nucleotide sequence ID" value="NZ_CP070608.1"/>
</dbReference>
<accession>A0A975A1K9</accession>
<feature type="signal peptide" evidence="1">
    <location>
        <begin position="1"/>
        <end position="18"/>
    </location>
</feature>